<evidence type="ECO:0000313" key="2">
    <source>
        <dbReference type="Proteomes" id="UP000024635"/>
    </source>
</evidence>
<comment type="caution">
    <text evidence="1">The sequence shown here is derived from an EMBL/GenBank/DDBJ whole genome shotgun (WGS) entry which is preliminary data.</text>
</comment>
<organism evidence="1 2">
    <name type="scientific">Ancylostoma ceylanicum</name>
    <dbReference type="NCBI Taxonomy" id="53326"/>
    <lineage>
        <taxon>Eukaryota</taxon>
        <taxon>Metazoa</taxon>
        <taxon>Ecdysozoa</taxon>
        <taxon>Nematoda</taxon>
        <taxon>Chromadorea</taxon>
        <taxon>Rhabditida</taxon>
        <taxon>Rhabditina</taxon>
        <taxon>Rhabditomorpha</taxon>
        <taxon>Strongyloidea</taxon>
        <taxon>Ancylostomatidae</taxon>
        <taxon>Ancylostomatinae</taxon>
        <taxon>Ancylostoma</taxon>
    </lineage>
</organism>
<protein>
    <submittedName>
        <fullName evidence="1">Uncharacterized protein</fullName>
    </submittedName>
</protein>
<sequence length="86" mass="9654">MAASGRRCCYDFYSTHRAVRTPHAQVMRSVNYFLTPRLAQANFVQRCHATTANATRRGEHVRVSCVSDAIGPILHHIDARASNSRI</sequence>
<keyword evidence="2" id="KW-1185">Reference proteome</keyword>
<name>A0A016VNR7_9BILA</name>
<dbReference type="Proteomes" id="UP000024635">
    <property type="component" value="Unassembled WGS sequence"/>
</dbReference>
<dbReference type="EMBL" id="JARK01001343">
    <property type="protein sequence ID" value="EYC28413.1"/>
    <property type="molecule type" value="Genomic_DNA"/>
</dbReference>
<evidence type="ECO:0000313" key="1">
    <source>
        <dbReference type="EMBL" id="EYC28413.1"/>
    </source>
</evidence>
<proteinExistence type="predicted"/>
<reference evidence="2" key="1">
    <citation type="journal article" date="2015" name="Nat. Genet.">
        <title>The genome and transcriptome of the zoonotic hookworm Ancylostoma ceylanicum identify infection-specific gene families.</title>
        <authorList>
            <person name="Schwarz E.M."/>
            <person name="Hu Y."/>
            <person name="Antoshechkin I."/>
            <person name="Miller M.M."/>
            <person name="Sternberg P.W."/>
            <person name="Aroian R.V."/>
        </authorList>
    </citation>
    <scope>NUCLEOTIDE SEQUENCE</scope>
    <source>
        <strain evidence="2">HY135</strain>
    </source>
</reference>
<accession>A0A016VNR7</accession>
<dbReference type="AlphaFoldDB" id="A0A016VNR7"/>
<gene>
    <name evidence="1" type="primary">Acey_s0007.g3214</name>
    <name evidence="1" type="ORF">Y032_0007g3214</name>
</gene>